<dbReference type="Gene3D" id="3.40.50.1000">
    <property type="entry name" value="HAD superfamily/HAD-like"/>
    <property type="match status" value="1"/>
</dbReference>
<keyword evidence="1" id="KW-0175">Coiled coil</keyword>
<dbReference type="GO" id="GO:0016787">
    <property type="term" value="F:hydrolase activity"/>
    <property type="evidence" value="ECO:0007669"/>
    <property type="project" value="UniProtKB-KW"/>
</dbReference>
<name>A0A0R0M2A2_9MICR</name>
<dbReference type="SUPFAM" id="SSF56784">
    <property type="entry name" value="HAD-like"/>
    <property type="match status" value="1"/>
</dbReference>
<feature type="coiled-coil region" evidence="1">
    <location>
        <begin position="247"/>
        <end position="295"/>
    </location>
</feature>
<comment type="caution">
    <text evidence="3">The sequence shown here is derived from an EMBL/GenBank/DDBJ whole genome shotgun (WGS) entry which is preliminary data.</text>
</comment>
<dbReference type="VEuPathDB" id="MicrosporidiaDB:M153_774000144"/>
<gene>
    <name evidence="3" type="ORF">M153_774000144</name>
</gene>
<keyword evidence="4" id="KW-1185">Reference proteome</keyword>
<protein>
    <submittedName>
        <fullName evidence="3">Haloacid dehalogenase-like hydrolase</fullName>
    </submittedName>
</protein>
<evidence type="ECO:0000313" key="4">
    <source>
        <dbReference type="Proteomes" id="UP000051530"/>
    </source>
</evidence>
<evidence type="ECO:0000256" key="2">
    <source>
        <dbReference type="SAM" id="MobiDB-lite"/>
    </source>
</evidence>
<evidence type="ECO:0000256" key="1">
    <source>
        <dbReference type="SAM" id="Coils"/>
    </source>
</evidence>
<feature type="region of interest" description="Disordered" evidence="2">
    <location>
        <begin position="18"/>
        <end position="51"/>
    </location>
</feature>
<accession>A0A0R0M2A2</accession>
<proteinExistence type="predicted"/>
<evidence type="ECO:0000313" key="3">
    <source>
        <dbReference type="EMBL" id="KRH93551.1"/>
    </source>
</evidence>
<dbReference type="Proteomes" id="UP000051530">
    <property type="component" value="Unassembled WGS sequence"/>
</dbReference>
<reference evidence="3 4" key="1">
    <citation type="submission" date="2015-07" db="EMBL/GenBank/DDBJ databases">
        <title>The genome of Pseudoloma neurophilia, a relevant intracellular parasite of the zebrafish.</title>
        <authorList>
            <person name="Ndikumana S."/>
            <person name="Pelin A."/>
            <person name="Sanders J."/>
            <person name="Corradi N."/>
        </authorList>
    </citation>
    <scope>NUCLEOTIDE SEQUENCE [LARGE SCALE GENOMIC DNA]</scope>
    <source>
        <strain evidence="3 4">MK1</strain>
    </source>
</reference>
<organism evidence="3 4">
    <name type="scientific">Pseudoloma neurophilia</name>
    <dbReference type="NCBI Taxonomy" id="146866"/>
    <lineage>
        <taxon>Eukaryota</taxon>
        <taxon>Fungi</taxon>
        <taxon>Fungi incertae sedis</taxon>
        <taxon>Microsporidia</taxon>
        <taxon>Pseudoloma</taxon>
    </lineage>
</organism>
<dbReference type="EMBL" id="LGUB01000297">
    <property type="protein sequence ID" value="KRH93551.1"/>
    <property type="molecule type" value="Genomic_DNA"/>
</dbReference>
<keyword evidence="3" id="KW-0378">Hydrolase</keyword>
<dbReference type="AlphaFoldDB" id="A0A0R0M2A2"/>
<feature type="compositionally biased region" description="Low complexity" evidence="2">
    <location>
        <begin position="19"/>
        <end position="30"/>
    </location>
</feature>
<sequence>MFVHILYYIQIFSAAQHQSSNNNLPSNNSNDVEYGNNTESKSTIRNHSRNKIVSSEDMAGISFSDSNSSDFDDEIPPAVLNNYNYRDTQLKRANLEDQSFKDLMKEMDRLYHKSTELSNKFIHRENGEADNFKIKTLLQNIHQNRDQILEQLTSLRVKQEINDQSAKIFEERFQDLQVKRQEFTQQYSFFETVAQKTKILAHDLKKNNESELIGLRAKYDFELKNNAFLSAETKNTEQQQIHLKNELQLGKKEIEKLENILNDKNSKLNVLKIEQEALQNTFDALNSENSQITAENHQFQSENEARQKEIEKSMSETNGRLFELIAQRDQLEHDIQTKTDKISDCKGRIADTDGSLAHIYTRRQKISYPIPCSFDTSNMASIIGFLKVLKGDQYKKTLILDIDNIFVPENSNLITHERELLFNYFDQSFNLQIDKLKDPAVQAFEILNTIPEVPTDYLNENIYKKIDYSQYIQKNDTLASFLKSLDCLKIIFTNYTLHRATSILTALGIKKCFDMIITTDHSSRNFSYMPQSTVFDLMNSLFKQSAEHDLLFVTGSNAFKIEAEKNSITSTLSNLVDSSNIEENLRNILQKSHLNLGI</sequence>
<dbReference type="InterPro" id="IPR036412">
    <property type="entry name" value="HAD-like_sf"/>
</dbReference>
<dbReference type="InterPro" id="IPR023214">
    <property type="entry name" value="HAD_sf"/>
</dbReference>